<proteinExistence type="predicted"/>
<gene>
    <name evidence="1" type="ORF">QG37_06590</name>
</gene>
<evidence type="ECO:0000313" key="2">
    <source>
        <dbReference type="Proteomes" id="UP000037122"/>
    </source>
</evidence>
<evidence type="ECO:0000313" key="1">
    <source>
        <dbReference type="EMBL" id="KND97042.1"/>
    </source>
</evidence>
<dbReference type="EMBL" id="LGST01000046">
    <property type="protein sequence ID" value="KND97042.1"/>
    <property type="molecule type" value="Genomic_DNA"/>
</dbReference>
<organism evidence="1 2">
    <name type="scientific">Candidozyma auris</name>
    <name type="common">Yeast</name>
    <name type="synonym">Candida auris</name>
    <dbReference type="NCBI Taxonomy" id="498019"/>
    <lineage>
        <taxon>Eukaryota</taxon>
        <taxon>Fungi</taxon>
        <taxon>Dikarya</taxon>
        <taxon>Ascomycota</taxon>
        <taxon>Saccharomycotina</taxon>
        <taxon>Pichiomycetes</taxon>
        <taxon>Metschnikowiaceae</taxon>
        <taxon>Candidozyma</taxon>
    </lineage>
</organism>
<name>A0A0L0NSB1_CANAR</name>
<sequence>MRNVNMRGSTSFGEGVPRVGSLVEVWDRGLILVIISGLCAGGEGGAGVTAVKWAVRTETMIRGCHCRDQGLEITGFSDEK</sequence>
<accession>A0A0L0NSB1</accession>
<protein>
    <submittedName>
        <fullName evidence="1">Uncharacterized protein</fullName>
    </submittedName>
</protein>
<comment type="caution">
    <text evidence="1">The sequence shown here is derived from an EMBL/GenBank/DDBJ whole genome shotgun (WGS) entry which is preliminary data.</text>
</comment>
<dbReference type="AlphaFoldDB" id="A0A0L0NSB1"/>
<reference evidence="2" key="1">
    <citation type="journal article" date="2015" name="BMC Genomics">
        <title>Draft genome of a commonly misdiagnosed multidrug resistant pathogen Candida auris.</title>
        <authorList>
            <person name="Chatterjee S."/>
            <person name="Alampalli S.V."/>
            <person name="Nageshan R.K."/>
            <person name="Chettiar S.T."/>
            <person name="Joshi S."/>
            <person name="Tatu U.S."/>
        </authorList>
    </citation>
    <scope>NUCLEOTIDE SEQUENCE [LARGE SCALE GENOMIC DNA]</scope>
    <source>
        <strain evidence="2">6684</strain>
    </source>
</reference>
<dbReference type="Proteomes" id="UP000037122">
    <property type="component" value="Unassembled WGS sequence"/>
</dbReference>
<dbReference type="VEuPathDB" id="FungiDB:QG37_06590"/>